<comment type="caution">
    <text evidence="1">The sequence shown here is derived from an EMBL/GenBank/DDBJ whole genome shotgun (WGS) entry which is preliminary data.</text>
</comment>
<dbReference type="AlphaFoldDB" id="A0AAD5JR31"/>
<proteinExistence type="predicted"/>
<organism evidence="1 2">
    <name type="scientific">Phascolomyces articulosus</name>
    <dbReference type="NCBI Taxonomy" id="60185"/>
    <lineage>
        <taxon>Eukaryota</taxon>
        <taxon>Fungi</taxon>
        <taxon>Fungi incertae sedis</taxon>
        <taxon>Mucoromycota</taxon>
        <taxon>Mucoromycotina</taxon>
        <taxon>Mucoromycetes</taxon>
        <taxon>Mucorales</taxon>
        <taxon>Lichtheimiaceae</taxon>
        <taxon>Phascolomyces</taxon>
    </lineage>
</organism>
<dbReference type="EMBL" id="JAIXMP010000035">
    <property type="protein sequence ID" value="KAI9249520.1"/>
    <property type="molecule type" value="Genomic_DNA"/>
</dbReference>
<evidence type="ECO:0000313" key="2">
    <source>
        <dbReference type="Proteomes" id="UP001209540"/>
    </source>
</evidence>
<protein>
    <submittedName>
        <fullName evidence="1">Uncharacterized protein</fullName>
    </submittedName>
</protein>
<accession>A0AAD5JR31</accession>
<reference evidence="1" key="2">
    <citation type="submission" date="2023-02" db="EMBL/GenBank/DDBJ databases">
        <authorList>
            <consortium name="DOE Joint Genome Institute"/>
            <person name="Mondo S.J."/>
            <person name="Chang Y."/>
            <person name="Wang Y."/>
            <person name="Ahrendt S."/>
            <person name="Andreopoulos W."/>
            <person name="Barry K."/>
            <person name="Beard J."/>
            <person name="Benny G.L."/>
            <person name="Blankenship S."/>
            <person name="Bonito G."/>
            <person name="Cuomo C."/>
            <person name="Desiro A."/>
            <person name="Gervers K.A."/>
            <person name="Hundley H."/>
            <person name="Kuo A."/>
            <person name="LaButti K."/>
            <person name="Lang B.F."/>
            <person name="Lipzen A."/>
            <person name="O'Donnell K."/>
            <person name="Pangilinan J."/>
            <person name="Reynolds N."/>
            <person name="Sandor L."/>
            <person name="Smith M.W."/>
            <person name="Tsang A."/>
            <person name="Grigoriev I.V."/>
            <person name="Stajich J.E."/>
            <person name="Spatafora J.W."/>
        </authorList>
    </citation>
    <scope>NUCLEOTIDE SEQUENCE</scope>
    <source>
        <strain evidence="1">RSA 2281</strain>
    </source>
</reference>
<evidence type="ECO:0000313" key="1">
    <source>
        <dbReference type="EMBL" id="KAI9249520.1"/>
    </source>
</evidence>
<keyword evidence="2" id="KW-1185">Reference proteome</keyword>
<gene>
    <name evidence="1" type="ORF">BDA99DRAFT_445622</name>
</gene>
<sequence>MFIPENLEQNHYIPLTAVVDRVSKEEQAIYHSIQHILKYPFIKEIYINNKFSRRPLSMELFQDLNFNRSKHDHVQLYIIQPTSNDHDASLARFSTCSTMANYSHCYFQDDLALNLYMDTQYTNFLHTPHLIHANARPATFVDHQRWRFQRGNDLHVGYAQFRYGTIVQKSMVESFVSTATSTDPQQRNYQLDRHADINFIIWSNQYPWLLANPLLITGNSEFSNNENYEALRGLEQRLLEQSHEAANPTLNDRHIRASCANDHCLFTTNINPFDQVQQREFNTENVTNIQDWEASFTGKIPSPEMWQRGAYHYAVDNNPHTCWNSYSRKFENL</sequence>
<dbReference type="Proteomes" id="UP001209540">
    <property type="component" value="Unassembled WGS sequence"/>
</dbReference>
<reference evidence="1" key="1">
    <citation type="journal article" date="2022" name="IScience">
        <title>Evolution of zygomycete secretomes and the origins of terrestrial fungal ecologies.</title>
        <authorList>
            <person name="Chang Y."/>
            <person name="Wang Y."/>
            <person name="Mondo S."/>
            <person name="Ahrendt S."/>
            <person name="Andreopoulos W."/>
            <person name="Barry K."/>
            <person name="Beard J."/>
            <person name="Benny G.L."/>
            <person name="Blankenship S."/>
            <person name="Bonito G."/>
            <person name="Cuomo C."/>
            <person name="Desiro A."/>
            <person name="Gervers K.A."/>
            <person name="Hundley H."/>
            <person name="Kuo A."/>
            <person name="LaButti K."/>
            <person name="Lang B.F."/>
            <person name="Lipzen A."/>
            <person name="O'Donnell K."/>
            <person name="Pangilinan J."/>
            <person name="Reynolds N."/>
            <person name="Sandor L."/>
            <person name="Smith M.E."/>
            <person name="Tsang A."/>
            <person name="Grigoriev I.V."/>
            <person name="Stajich J.E."/>
            <person name="Spatafora J.W."/>
        </authorList>
    </citation>
    <scope>NUCLEOTIDE SEQUENCE</scope>
    <source>
        <strain evidence="1">RSA 2281</strain>
    </source>
</reference>
<name>A0AAD5JR31_9FUNG</name>